<evidence type="ECO:0000256" key="2">
    <source>
        <dbReference type="ARBA" id="ARBA00004829"/>
    </source>
</evidence>
<evidence type="ECO:0000256" key="8">
    <source>
        <dbReference type="SAM" id="Phobius"/>
    </source>
</evidence>
<sequence>MSYLYLACLLGGIVCMLLLDLRFRLFFWKSPASAALVTLAGVTFLLLWDAAGIATGIFLRGDATIASGIVLAPEMPLEEPVFLLFLVLCAMILYTGATRLLGKWTRKTDDETPPEPEIT</sequence>
<keyword evidence="4" id="KW-0125">Carotenoid biosynthesis</keyword>
<dbReference type="InterPro" id="IPR017825">
    <property type="entry name" value="Lycopene_cyclase_dom"/>
</dbReference>
<evidence type="ECO:0000256" key="4">
    <source>
        <dbReference type="ARBA" id="ARBA00022746"/>
    </source>
</evidence>
<dbReference type="Proteomes" id="UP000501387">
    <property type="component" value="Chromosome"/>
</dbReference>
<evidence type="ECO:0000313" key="10">
    <source>
        <dbReference type="Proteomes" id="UP000501387"/>
    </source>
</evidence>
<dbReference type="EMBL" id="CP049934">
    <property type="protein sequence ID" value="QIM16537.1"/>
    <property type="molecule type" value="Genomic_DNA"/>
</dbReference>
<evidence type="ECO:0000256" key="1">
    <source>
        <dbReference type="ARBA" id="ARBA00004141"/>
    </source>
</evidence>
<dbReference type="AlphaFoldDB" id="A0A6G8FJI5"/>
<feature type="transmembrane region" description="Helical" evidence="8">
    <location>
        <begin position="35"/>
        <end position="60"/>
    </location>
</feature>
<comment type="pathway">
    <text evidence="2">Carotenoid biosynthesis.</text>
</comment>
<organism evidence="9 10">
    <name type="scientific">Leucobacter insecticola</name>
    <dbReference type="NCBI Taxonomy" id="2714934"/>
    <lineage>
        <taxon>Bacteria</taxon>
        <taxon>Bacillati</taxon>
        <taxon>Actinomycetota</taxon>
        <taxon>Actinomycetes</taxon>
        <taxon>Micrococcales</taxon>
        <taxon>Microbacteriaceae</taxon>
        <taxon>Leucobacter</taxon>
    </lineage>
</organism>
<keyword evidence="6 8" id="KW-0472">Membrane</keyword>
<feature type="transmembrane region" description="Helical" evidence="8">
    <location>
        <begin position="80"/>
        <end position="97"/>
    </location>
</feature>
<proteinExistence type="predicted"/>
<protein>
    <submittedName>
        <fullName evidence="9">Lycopene cyclase domain-containing protein</fullName>
    </submittedName>
</protein>
<keyword evidence="5 8" id="KW-1133">Transmembrane helix</keyword>
<evidence type="ECO:0000256" key="5">
    <source>
        <dbReference type="ARBA" id="ARBA00022989"/>
    </source>
</evidence>
<accession>A0A6G8FJI5</accession>
<keyword evidence="3 8" id="KW-0812">Transmembrane</keyword>
<name>A0A6G8FJI5_9MICO</name>
<dbReference type="GO" id="GO:0016872">
    <property type="term" value="F:intramolecular lyase activity"/>
    <property type="evidence" value="ECO:0007669"/>
    <property type="project" value="InterPro"/>
</dbReference>
<dbReference type="GO" id="GO:0016117">
    <property type="term" value="P:carotenoid biosynthetic process"/>
    <property type="evidence" value="ECO:0007669"/>
    <property type="project" value="UniProtKB-KW"/>
</dbReference>
<evidence type="ECO:0000256" key="3">
    <source>
        <dbReference type="ARBA" id="ARBA00022692"/>
    </source>
</evidence>
<keyword evidence="10" id="KW-1185">Reference proteome</keyword>
<dbReference type="NCBIfam" id="TIGR03462">
    <property type="entry name" value="CarR_dom_SF"/>
    <property type="match status" value="1"/>
</dbReference>
<dbReference type="GO" id="GO:0016020">
    <property type="term" value="C:membrane"/>
    <property type="evidence" value="ECO:0007669"/>
    <property type="project" value="UniProtKB-SubCell"/>
</dbReference>
<evidence type="ECO:0000256" key="7">
    <source>
        <dbReference type="ARBA" id="ARBA00023235"/>
    </source>
</evidence>
<evidence type="ECO:0000313" key="9">
    <source>
        <dbReference type="EMBL" id="QIM16537.1"/>
    </source>
</evidence>
<comment type="subcellular location">
    <subcellularLocation>
        <location evidence="1">Membrane</location>
        <topology evidence="1">Multi-pass membrane protein</topology>
    </subcellularLocation>
</comment>
<dbReference type="RefSeq" id="WP_166323631.1">
    <property type="nucleotide sequence ID" value="NZ_CP049934.1"/>
</dbReference>
<evidence type="ECO:0000256" key="6">
    <source>
        <dbReference type="ARBA" id="ARBA00023136"/>
    </source>
</evidence>
<dbReference type="GO" id="GO:0045436">
    <property type="term" value="F:lycopene beta cyclase activity"/>
    <property type="evidence" value="ECO:0007669"/>
    <property type="project" value="UniProtKB-ARBA"/>
</dbReference>
<feature type="transmembrane region" description="Helical" evidence="8">
    <location>
        <begin position="6"/>
        <end position="23"/>
    </location>
</feature>
<dbReference type="KEGG" id="lins:G7067_09125"/>
<keyword evidence="7" id="KW-0413">Isomerase</keyword>
<gene>
    <name evidence="9" type="ORF">G7067_09125</name>
</gene>
<reference evidence="9 10" key="1">
    <citation type="submission" date="2020-03" db="EMBL/GenBank/DDBJ databases">
        <title>Leucobacter sp. nov., isolated from beetles.</title>
        <authorList>
            <person name="Hyun D.-W."/>
            <person name="Bae J.-W."/>
        </authorList>
    </citation>
    <scope>NUCLEOTIDE SEQUENCE [LARGE SCALE GENOMIC DNA]</scope>
    <source>
        <strain evidence="9 10">HDW9B</strain>
    </source>
</reference>